<dbReference type="GO" id="GO:0007165">
    <property type="term" value="P:signal transduction"/>
    <property type="evidence" value="ECO:0007669"/>
    <property type="project" value="InterPro"/>
</dbReference>
<organism evidence="6">
    <name type="scientific">Volvox carteri f. nagariensis</name>
    <dbReference type="NCBI Taxonomy" id="3068"/>
    <lineage>
        <taxon>Eukaryota</taxon>
        <taxon>Viridiplantae</taxon>
        <taxon>Chlorophyta</taxon>
        <taxon>core chlorophytes</taxon>
        <taxon>Chlorophyceae</taxon>
        <taxon>CS clade</taxon>
        <taxon>Chlamydomonadales</taxon>
        <taxon>Volvocaceae</taxon>
        <taxon>Volvox</taxon>
    </lineage>
</organism>
<dbReference type="PROSITE" id="PS50294">
    <property type="entry name" value="WD_REPEATS_REGION"/>
    <property type="match status" value="5"/>
</dbReference>
<evidence type="ECO:0000313" key="6">
    <source>
        <dbReference type="Proteomes" id="UP000001058"/>
    </source>
</evidence>
<dbReference type="CDD" id="cd00200">
    <property type="entry name" value="WD40"/>
    <property type="match status" value="1"/>
</dbReference>
<dbReference type="Pfam" id="PF13676">
    <property type="entry name" value="TIR_2"/>
    <property type="match status" value="1"/>
</dbReference>
<dbReference type="InterPro" id="IPR000157">
    <property type="entry name" value="TIR_dom"/>
</dbReference>
<dbReference type="InterPro" id="IPR036322">
    <property type="entry name" value="WD40_repeat_dom_sf"/>
</dbReference>
<keyword evidence="2" id="KW-0677">Repeat</keyword>
<reference evidence="5 6" key="1">
    <citation type="journal article" date="2010" name="Science">
        <title>Genomic analysis of organismal complexity in the multicellular green alga Volvox carteri.</title>
        <authorList>
            <person name="Prochnik S.E."/>
            <person name="Umen J."/>
            <person name="Nedelcu A.M."/>
            <person name="Hallmann A."/>
            <person name="Miller S.M."/>
            <person name="Nishii I."/>
            <person name="Ferris P."/>
            <person name="Kuo A."/>
            <person name="Mitros T."/>
            <person name="Fritz-Laylin L.K."/>
            <person name="Hellsten U."/>
            <person name="Chapman J."/>
            <person name="Simakov O."/>
            <person name="Rensing S.A."/>
            <person name="Terry A."/>
            <person name="Pangilinan J."/>
            <person name="Kapitonov V."/>
            <person name="Jurka J."/>
            <person name="Salamov A."/>
            <person name="Shapiro H."/>
            <person name="Schmutz J."/>
            <person name="Grimwood J."/>
            <person name="Lindquist E."/>
            <person name="Lucas S."/>
            <person name="Grigoriev I.V."/>
            <person name="Schmitt R."/>
            <person name="Kirk D."/>
            <person name="Rokhsar D.S."/>
        </authorList>
    </citation>
    <scope>NUCLEOTIDE SEQUENCE [LARGE SCALE GENOMIC DNA]</scope>
    <source>
        <strain evidence="6">f. Nagariensis / Eve</strain>
    </source>
</reference>
<feature type="repeat" description="WD" evidence="3">
    <location>
        <begin position="194"/>
        <end position="235"/>
    </location>
</feature>
<evidence type="ECO:0000256" key="2">
    <source>
        <dbReference type="ARBA" id="ARBA00022737"/>
    </source>
</evidence>
<dbReference type="PRINTS" id="PR00320">
    <property type="entry name" value="GPROTEINBRPT"/>
</dbReference>
<dbReference type="PANTHER" id="PTHR19848">
    <property type="entry name" value="WD40 REPEAT PROTEIN"/>
    <property type="match status" value="1"/>
</dbReference>
<dbReference type="InterPro" id="IPR035897">
    <property type="entry name" value="Toll_tir_struct_dom_sf"/>
</dbReference>
<dbReference type="EMBL" id="GL378336">
    <property type="protein sequence ID" value="EFJ49335.1"/>
    <property type="molecule type" value="Genomic_DNA"/>
</dbReference>
<dbReference type="Gene3D" id="2.130.10.10">
    <property type="entry name" value="YVTN repeat-like/Quinoprotein amine dehydrogenase"/>
    <property type="match status" value="2"/>
</dbReference>
<dbReference type="SUPFAM" id="SSF50978">
    <property type="entry name" value="WD40 repeat-like"/>
    <property type="match status" value="1"/>
</dbReference>
<evidence type="ECO:0000313" key="5">
    <source>
        <dbReference type="EMBL" id="EFJ49335.1"/>
    </source>
</evidence>
<dbReference type="PROSITE" id="PS00678">
    <property type="entry name" value="WD_REPEATS_1"/>
    <property type="match status" value="3"/>
</dbReference>
<dbReference type="Pfam" id="PF00400">
    <property type="entry name" value="WD40"/>
    <property type="match status" value="6"/>
</dbReference>
<dbReference type="InterPro" id="IPR019775">
    <property type="entry name" value="WD40_repeat_CS"/>
</dbReference>
<feature type="repeat" description="WD" evidence="3">
    <location>
        <begin position="447"/>
        <end position="479"/>
    </location>
</feature>
<evidence type="ECO:0000256" key="1">
    <source>
        <dbReference type="ARBA" id="ARBA00022574"/>
    </source>
</evidence>
<dbReference type="OrthoDB" id="547020at2759"/>
<evidence type="ECO:0000259" key="4">
    <source>
        <dbReference type="PROSITE" id="PS50104"/>
    </source>
</evidence>
<dbReference type="Gene3D" id="3.40.50.10140">
    <property type="entry name" value="Toll/interleukin-1 receptor homology (TIR) domain"/>
    <property type="match status" value="1"/>
</dbReference>
<dbReference type="STRING" id="3068.D8TTM6"/>
<feature type="repeat" description="WD" evidence="3">
    <location>
        <begin position="405"/>
        <end position="446"/>
    </location>
</feature>
<dbReference type="SUPFAM" id="SSF52200">
    <property type="entry name" value="Toll/Interleukin receptor TIR domain"/>
    <property type="match status" value="1"/>
</dbReference>
<feature type="repeat" description="WD" evidence="3">
    <location>
        <begin position="236"/>
        <end position="267"/>
    </location>
</feature>
<dbReference type="eggNOG" id="KOG0266">
    <property type="taxonomic scope" value="Eukaryota"/>
</dbReference>
<dbReference type="SMART" id="SM00320">
    <property type="entry name" value="WD40"/>
    <property type="match status" value="6"/>
</dbReference>
<dbReference type="InterPro" id="IPR001680">
    <property type="entry name" value="WD40_rpt"/>
</dbReference>
<dbReference type="GeneID" id="9616449"/>
<name>D8TTM6_VOLCA</name>
<keyword evidence="6" id="KW-1185">Reference proteome</keyword>
<feature type="repeat" description="WD" evidence="3">
    <location>
        <begin position="279"/>
        <end position="312"/>
    </location>
</feature>
<gene>
    <name evidence="5" type="ORF">VOLCADRAFT_90161</name>
</gene>
<keyword evidence="1 3" id="KW-0853">WD repeat</keyword>
<protein>
    <recommendedName>
        <fullName evidence="4">TIR domain-containing protein</fullName>
    </recommendedName>
</protein>
<feature type="domain" description="TIR" evidence="4">
    <location>
        <begin position="2"/>
        <end position="175"/>
    </location>
</feature>
<evidence type="ECO:0000256" key="3">
    <source>
        <dbReference type="PROSITE-ProRule" id="PRU00221"/>
    </source>
</evidence>
<dbReference type="KEGG" id="vcn:VOLCADRAFT_90161"/>
<dbReference type="InterPro" id="IPR015943">
    <property type="entry name" value="WD40/YVTN_repeat-like_dom_sf"/>
</dbReference>
<dbReference type="Proteomes" id="UP000001058">
    <property type="component" value="Unassembled WGS sequence"/>
</dbReference>
<proteinExistence type="predicted"/>
<dbReference type="RefSeq" id="XP_002949783.1">
    <property type="nucleotide sequence ID" value="XM_002949737.1"/>
</dbReference>
<sequence length="479" mass="52996">MLKWDVMLSYRTADTGAKEFGGDGTVLQIKTYLEEHGYTVYLNENVLEGGHDWSKEIQQAVMNCMVFVMLCSQGQSLRLAMPVHSCLEANAVLGRYGENKWTFGEFQFAESERKHIIPLWHSGTYPPPPLKVMLGNYTRVPKGGKPLVQCDFDTCMKQLESRLGQALAKTAQEAAAARDATKPSTTPTSCIRKLIGHEDEVLVLCWSSDSRTLVSGGADKQTLLWEASSGRCMNMLRGHRHEICALGYSPDGRRLTTVGEEGTVRVWHAEDPQYEPPLILPGDGSLTSMSWYPDNYHLLTCSRERVLRVWNVWLGARERLLRLPDNVGFHLRLSPDGYKLAASGSPPIVWVLKETTGEPLLSMQGHADTVTSLAWSPDGRFLATTSRDKTARVWDVATGQCRIIFAGHTEFVTAACWSPDGRQLATGSDDKTLRVWDLGSGVCRRTLSGHAGAVTSVAWSPDGRHVATGCTDKSVRIWA</sequence>
<dbReference type="PROSITE" id="PS50082">
    <property type="entry name" value="WD_REPEATS_2"/>
    <property type="match status" value="6"/>
</dbReference>
<accession>D8TTM6</accession>
<dbReference type="InterPro" id="IPR020472">
    <property type="entry name" value="WD40_PAC1"/>
</dbReference>
<dbReference type="InParanoid" id="D8TTM6"/>
<dbReference type="PROSITE" id="PS50104">
    <property type="entry name" value="TIR"/>
    <property type="match status" value="1"/>
</dbReference>
<feature type="repeat" description="WD" evidence="3">
    <location>
        <begin position="363"/>
        <end position="404"/>
    </location>
</feature>
<dbReference type="AlphaFoldDB" id="D8TTM6"/>
<dbReference type="PANTHER" id="PTHR19848:SF8">
    <property type="entry name" value="F-BOX AND WD REPEAT DOMAIN CONTAINING 7"/>
    <property type="match status" value="1"/>
</dbReference>